<dbReference type="EMBL" id="PKPP01005263">
    <property type="protein sequence ID" value="PWA60786.1"/>
    <property type="molecule type" value="Genomic_DNA"/>
</dbReference>
<dbReference type="AlphaFoldDB" id="A0A2U1MHU0"/>
<protein>
    <submittedName>
        <fullName evidence="1">Ankyrin repeat-containing protein</fullName>
    </submittedName>
</protein>
<accession>A0A2U1MHU0</accession>
<sequence length="191" mass="21558">MEKEDLELQNKSGNTALCLATAGGNTRMAKIMVDKNKSLLTIPGSNEMMPLYMAALFGNRGTVEYLYDNSNKMADDGWNQQNRGWVVLKCIEADLFDITLKILKDCQELAQAEGVLGVLARKPYAFNDKEPHRIRRFINSKAKIVYMFWFASEVILHAKNTIEVLPMLSLMEIGYIHGDVFSGKDSVLRSM</sequence>
<dbReference type="PANTHER" id="PTHR24121">
    <property type="entry name" value="NO MECHANORECEPTOR POTENTIAL C, ISOFORM D-RELATED"/>
    <property type="match status" value="1"/>
</dbReference>
<dbReference type="InterPro" id="IPR036770">
    <property type="entry name" value="Ankyrin_rpt-contain_sf"/>
</dbReference>
<dbReference type="SUPFAM" id="SSF48403">
    <property type="entry name" value="Ankyrin repeat"/>
    <property type="match status" value="1"/>
</dbReference>
<dbReference type="Pfam" id="PF12796">
    <property type="entry name" value="Ank_2"/>
    <property type="match status" value="1"/>
</dbReference>
<dbReference type="OrthoDB" id="1921232at2759"/>
<gene>
    <name evidence="1" type="ORF">CTI12_AA354810</name>
</gene>
<dbReference type="PANTHER" id="PTHR24121:SF21">
    <property type="entry name" value="ANKYRIN REPEAT FAMILY PROTEIN"/>
    <property type="match status" value="1"/>
</dbReference>
<dbReference type="Gene3D" id="1.25.40.20">
    <property type="entry name" value="Ankyrin repeat-containing domain"/>
    <property type="match status" value="1"/>
</dbReference>
<reference evidence="1 2" key="1">
    <citation type="journal article" date="2018" name="Mol. Plant">
        <title>The genome of Artemisia annua provides insight into the evolution of Asteraceae family and artemisinin biosynthesis.</title>
        <authorList>
            <person name="Shen Q."/>
            <person name="Zhang L."/>
            <person name="Liao Z."/>
            <person name="Wang S."/>
            <person name="Yan T."/>
            <person name="Shi P."/>
            <person name="Liu M."/>
            <person name="Fu X."/>
            <person name="Pan Q."/>
            <person name="Wang Y."/>
            <person name="Lv Z."/>
            <person name="Lu X."/>
            <person name="Zhang F."/>
            <person name="Jiang W."/>
            <person name="Ma Y."/>
            <person name="Chen M."/>
            <person name="Hao X."/>
            <person name="Li L."/>
            <person name="Tang Y."/>
            <person name="Lv G."/>
            <person name="Zhou Y."/>
            <person name="Sun X."/>
            <person name="Brodelius P.E."/>
            <person name="Rose J.K.C."/>
            <person name="Tang K."/>
        </authorList>
    </citation>
    <scope>NUCLEOTIDE SEQUENCE [LARGE SCALE GENOMIC DNA]</scope>
    <source>
        <strain evidence="2">cv. Huhao1</strain>
        <tissue evidence="1">Leaf</tissue>
    </source>
</reference>
<keyword evidence="2" id="KW-1185">Reference proteome</keyword>
<comment type="caution">
    <text evidence="1">The sequence shown here is derived from an EMBL/GenBank/DDBJ whole genome shotgun (WGS) entry which is preliminary data.</text>
</comment>
<dbReference type="InterPro" id="IPR002110">
    <property type="entry name" value="Ankyrin_rpt"/>
</dbReference>
<dbReference type="Proteomes" id="UP000245207">
    <property type="component" value="Unassembled WGS sequence"/>
</dbReference>
<proteinExistence type="predicted"/>
<evidence type="ECO:0000313" key="1">
    <source>
        <dbReference type="EMBL" id="PWA60786.1"/>
    </source>
</evidence>
<organism evidence="1 2">
    <name type="scientific">Artemisia annua</name>
    <name type="common">Sweet wormwood</name>
    <dbReference type="NCBI Taxonomy" id="35608"/>
    <lineage>
        <taxon>Eukaryota</taxon>
        <taxon>Viridiplantae</taxon>
        <taxon>Streptophyta</taxon>
        <taxon>Embryophyta</taxon>
        <taxon>Tracheophyta</taxon>
        <taxon>Spermatophyta</taxon>
        <taxon>Magnoliopsida</taxon>
        <taxon>eudicotyledons</taxon>
        <taxon>Gunneridae</taxon>
        <taxon>Pentapetalae</taxon>
        <taxon>asterids</taxon>
        <taxon>campanulids</taxon>
        <taxon>Asterales</taxon>
        <taxon>Asteraceae</taxon>
        <taxon>Asteroideae</taxon>
        <taxon>Anthemideae</taxon>
        <taxon>Artemisiinae</taxon>
        <taxon>Artemisia</taxon>
    </lineage>
</organism>
<evidence type="ECO:0000313" key="2">
    <source>
        <dbReference type="Proteomes" id="UP000245207"/>
    </source>
</evidence>
<dbReference type="STRING" id="35608.A0A2U1MHU0"/>
<name>A0A2U1MHU0_ARTAN</name>
<dbReference type="SMART" id="SM00248">
    <property type="entry name" value="ANK"/>
    <property type="match status" value="2"/>
</dbReference>